<evidence type="ECO:0000313" key="5">
    <source>
        <dbReference type="EMBL" id="MCU0105247.1"/>
    </source>
</evidence>
<dbReference type="Gene3D" id="3.30.70.20">
    <property type="match status" value="1"/>
</dbReference>
<evidence type="ECO:0000256" key="2">
    <source>
        <dbReference type="ARBA" id="ARBA00023004"/>
    </source>
</evidence>
<comment type="caution">
    <text evidence="5">The sequence shown here is derived from an EMBL/GenBank/DDBJ whole genome shotgun (WGS) entry which is preliminary data.</text>
</comment>
<keyword evidence="6" id="KW-1185">Reference proteome</keyword>
<dbReference type="EMBL" id="JAOEGN010000011">
    <property type="protein sequence ID" value="MCU0105247.1"/>
    <property type="molecule type" value="Genomic_DNA"/>
</dbReference>
<dbReference type="Proteomes" id="UP001209076">
    <property type="component" value="Unassembled WGS sequence"/>
</dbReference>
<keyword evidence="3" id="KW-0411">Iron-sulfur</keyword>
<dbReference type="InterPro" id="IPR017900">
    <property type="entry name" value="4Fe4S_Fe_S_CS"/>
</dbReference>
<proteinExistence type="predicted"/>
<protein>
    <submittedName>
        <fullName evidence="5">4Fe-4S binding protein</fullName>
    </submittedName>
</protein>
<evidence type="ECO:0000256" key="3">
    <source>
        <dbReference type="ARBA" id="ARBA00023014"/>
    </source>
</evidence>
<dbReference type="InterPro" id="IPR017896">
    <property type="entry name" value="4Fe4S_Fe-S-bd"/>
</dbReference>
<dbReference type="PROSITE" id="PS00198">
    <property type="entry name" value="4FE4S_FER_1"/>
    <property type="match status" value="1"/>
</dbReference>
<feature type="domain" description="4Fe-4S ferredoxin-type" evidence="4">
    <location>
        <begin position="4"/>
        <end position="33"/>
    </location>
</feature>
<organism evidence="5 6">
    <name type="scientific">Paracholeplasma vituli</name>
    <dbReference type="NCBI Taxonomy" id="69473"/>
    <lineage>
        <taxon>Bacteria</taxon>
        <taxon>Bacillati</taxon>
        <taxon>Mycoplasmatota</taxon>
        <taxon>Mollicutes</taxon>
        <taxon>Acholeplasmatales</taxon>
        <taxon>Acholeplasmataceae</taxon>
        <taxon>Paracholeplasma</taxon>
    </lineage>
</organism>
<keyword evidence="2" id="KW-0408">Iron</keyword>
<evidence type="ECO:0000313" key="6">
    <source>
        <dbReference type="Proteomes" id="UP001209076"/>
    </source>
</evidence>
<feature type="domain" description="4Fe-4S ferredoxin-type" evidence="4">
    <location>
        <begin position="42"/>
        <end position="71"/>
    </location>
</feature>
<dbReference type="Pfam" id="PF13187">
    <property type="entry name" value="Fer4_9"/>
    <property type="match status" value="1"/>
</dbReference>
<dbReference type="PANTHER" id="PTHR43122:SF1">
    <property type="entry name" value="IRON-SULFUR-BINDING PROTEIN"/>
    <property type="match status" value="1"/>
</dbReference>
<accession>A0ABT2PZV4</accession>
<sequence length="73" mass="7823">MAKYQLDFNNDACKGCELCVNSCPVKILGMSISRTNASGYTLVDVLNIDKCIGCAFCAVICPDSVIKVVRTDA</sequence>
<reference evidence="6" key="1">
    <citation type="submission" date="2023-07" db="EMBL/GenBank/DDBJ databases">
        <title>Novel Mycoplasma species identified in domestic and wild animals.</title>
        <authorList>
            <person name="Volokhov D.V."/>
            <person name="Furtak V.A."/>
            <person name="Zagorodnyaya T.A."/>
        </authorList>
    </citation>
    <scope>NUCLEOTIDE SEQUENCE [LARGE SCALE GENOMIC DNA]</scope>
    <source>
        <strain evidence="6">92-19</strain>
    </source>
</reference>
<gene>
    <name evidence="5" type="ORF">N7603_06210</name>
</gene>
<dbReference type="PROSITE" id="PS51379">
    <property type="entry name" value="4FE4S_FER_2"/>
    <property type="match status" value="2"/>
</dbReference>
<dbReference type="PANTHER" id="PTHR43122">
    <property type="entry name" value="FERREDOXIN SUBUNIT OF PYRUVATE:FLAVODOXIN OXIDOREDUCTASE-RELATED"/>
    <property type="match status" value="1"/>
</dbReference>
<evidence type="ECO:0000256" key="1">
    <source>
        <dbReference type="ARBA" id="ARBA00022723"/>
    </source>
</evidence>
<name>A0ABT2PZV4_9MOLU</name>
<evidence type="ECO:0000259" key="4">
    <source>
        <dbReference type="PROSITE" id="PS51379"/>
    </source>
</evidence>
<dbReference type="SUPFAM" id="SSF54862">
    <property type="entry name" value="4Fe-4S ferredoxins"/>
    <property type="match status" value="1"/>
</dbReference>
<keyword evidence="1" id="KW-0479">Metal-binding</keyword>